<dbReference type="Pfam" id="PF00240">
    <property type="entry name" value="ubiquitin"/>
    <property type="match status" value="2"/>
</dbReference>
<dbReference type="Gene3D" id="3.10.20.90">
    <property type="entry name" value="Phosphatidylinositol 3-kinase Catalytic Subunit, Chain A, domain 1"/>
    <property type="match status" value="2"/>
</dbReference>
<dbReference type="SUPFAM" id="SSF54236">
    <property type="entry name" value="Ubiquitin-like"/>
    <property type="match status" value="2"/>
</dbReference>
<evidence type="ECO:0000313" key="2">
    <source>
        <dbReference type="EMBL" id="CAI2164657.1"/>
    </source>
</evidence>
<reference evidence="2" key="1">
    <citation type="submission" date="2022-08" db="EMBL/GenBank/DDBJ databases">
        <authorList>
            <person name="Kallberg Y."/>
            <person name="Tangrot J."/>
            <person name="Rosling A."/>
        </authorList>
    </citation>
    <scope>NUCLEOTIDE SEQUENCE</scope>
    <source>
        <strain evidence="2">Wild A</strain>
    </source>
</reference>
<dbReference type="PANTHER" id="PTHR10666">
    <property type="entry name" value="UBIQUITIN"/>
    <property type="match status" value="1"/>
</dbReference>
<dbReference type="Proteomes" id="UP001153678">
    <property type="component" value="Unassembled WGS sequence"/>
</dbReference>
<dbReference type="OrthoDB" id="428577at2759"/>
<dbReference type="AlphaFoldDB" id="A0A9W4SDN1"/>
<evidence type="ECO:0000313" key="3">
    <source>
        <dbReference type="Proteomes" id="UP001153678"/>
    </source>
</evidence>
<gene>
    <name evidence="2" type="ORF">FWILDA_LOCUS1677</name>
</gene>
<dbReference type="InterPro" id="IPR029071">
    <property type="entry name" value="Ubiquitin-like_domsf"/>
</dbReference>
<dbReference type="FunFam" id="3.10.20.90:FF:000222">
    <property type="entry name" value="Polyubiquitin 5"/>
    <property type="match status" value="2"/>
</dbReference>
<dbReference type="InterPro" id="IPR000626">
    <property type="entry name" value="Ubiquitin-like_dom"/>
</dbReference>
<dbReference type="EMBL" id="CAMKVN010000169">
    <property type="protein sequence ID" value="CAI2164657.1"/>
    <property type="molecule type" value="Genomic_DNA"/>
</dbReference>
<feature type="domain" description="Ubiquitin-like" evidence="1">
    <location>
        <begin position="88"/>
        <end position="163"/>
    </location>
</feature>
<feature type="domain" description="Ubiquitin-like" evidence="1">
    <location>
        <begin position="14"/>
        <end position="87"/>
    </location>
</feature>
<organism evidence="2 3">
    <name type="scientific">Funneliformis geosporum</name>
    <dbReference type="NCBI Taxonomy" id="1117311"/>
    <lineage>
        <taxon>Eukaryota</taxon>
        <taxon>Fungi</taxon>
        <taxon>Fungi incertae sedis</taxon>
        <taxon>Mucoromycota</taxon>
        <taxon>Glomeromycotina</taxon>
        <taxon>Glomeromycetes</taxon>
        <taxon>Glomerales</taxon>
        <taxon>Glomeraceae</taxon>
        <taxon>Funneliformis</taxon>
    </lineage>
</organism>
<accession>A0A9W4SDN1</accession>
<dbReference type="InterPro" id="IPR050158">
    <property type="entry name" value="Ubiquitin_ubiquitin-like"/>
</dbReference>
<evidence type="ECO:0000259" key="1">
    <source>
        <dbReference type="PROSITE" id="PS50053"/>
    </source>
</evidence>
<sequence>MSNPNSVAAPSGLIYVKTLSGRTITINAEFSMKVEKLKSLIQDEIGTPKGQQRLIFVRKQLEDGNTLEYYNIHTQSTIHLVMRLKASGQLFVKTLSGQTITINAEFTKTTNQLKLAIQEKNGTPTNQQRLIFAGKQLEDGRTLGSYNIQNESTIHLLIRLKGFNYDFTNKNDNGKTFVRGNCEYKRPCGWNRIALNVLDKYENNIWLSFLIMELPNIIIAFQLLKMVKGKRFMFGLGIYSTPDIEVASVYAIKFTHEEIHIKLSFLWDLN</sequence>
<keyword evidence="3" id="KW-1185">Reference proteome</keyword>
<dbReference type="InterPro" id="IPR019956">
    <property type="entry name" value="Ubiquitin_dom"/>
</dbReference>
<dbReference type="PRINTS" id="PR00348">
    <property type="entry name" value="UBIQUITIN"/>
</dbReference>
<comment type="caution">
    <text evidence="2">The sequence shown here is derived from an EMBL/GenBank/DDBJ whole genome shotgun (WGS) entry which is preliminary data.</text>
</comment>
<protein>
    <submittedName>
        <fullName evidence="2">15922_t:CDS:1</fullName>
    </submittedName>
</protein>
<dbReference type="PROSITE" id="PS50053">
    <property type="entry name" value="UBIQUITIN_2"/>
    <property type="match status" value="2"/>
</dbReference>
<proteinExistence type="predicted"/>
<dbReference type="SMART" id="SM00213">
    <property type="entry name" value="UBQ"/>
    <property type="match status" value="2"/>
</dbReference>
<name>A0A9W4SDN1_9GLOM</name>